<dbReference type="InterPro" id="IPR025337">
    <property type="entry name" value="Questin_oxidase-like"/>
</dbReference>
<dbReference type="PANTHER" id="PTHR35870">
    <property type="entry name" value="PROTEIN, PUTATIVE (AFU_ORTHOLOGUE AFUA_5G03330)-RELATED"/>
    <property type="match status" value="1"/>
</dbReference>
<evidence type="ECO:0008006" key="5">
    <source>
        <dbReference type="Google" id="ProtNLM"/>
    </source>
</evidence>
<sequence>MTGEIDDKFFPPPSHRGGPANALAPRTWPGVSPASTAALQAILTDNHKKWHVFFNERGFHNHTAHAALTLWSLGVDETILHKSYEENAKEQRPAFASPNAITKKNWKDYLGDENYYQGYLEFFKGELEHKSISVMLEEYVFSADANFVSGAKTHPEMLNRFLEGLLHPMIHTGFGVEFSLPGLSQAAVHGASSTKVIPAAWFNQYESLSSRFASAVGFGDKSAKKDVHALTVLARILADPIFAPTKVADMYGFYKETVETLGDSIRKYVDEWTLDGDLEKKLEDLIWTNTLIYGVGGAEAPTFNADFFHMHLVTSSVFLSSIFSHLKQSSQLVLLRSYFAVSLGWYIGRGRPSLDIAGFFKNPDTILPAAPGPQPTPHKATYPSATSSHAITPDPWLAILQSTITYPDDHLPKLQRALSEHAAHFGNVRAGTFAGTELKDAELIDGSLFIRTAGLTANRLGWVREGQPPLEGVWDRHGFFNVLCKL</sequence>
<evidence type="ECO:0000313" key="3">
    <source>
        <dbReference type="EMBL" id="PPQ77390.1"/>
    </source>
</evidence>
<proteinExistence type="predicted"/>
<evidence type="ECO:0000256" key="2">
    <source>
        <dbReference type="SAM" id="MobiDB-lite"/>
    </source>
</evidence>
<keyword evidence="1" id="KW-0560">Oxidoreductase</keyword>
<dbReference type="EMBL" id="NHYD01003440">
    <property type="protein sequence ID" value="PPQ77390.1"/>
    <property type="molecule type" value="Genomic_DNA"/>
</dbReference>
<name>A0A409WG15_PSICY</name>
<dbReference type="Proteomes" id="UP000283269">
    <property type="component" value="Unassembled WGS sequence"/>
</dbReference>
<dbReference type="Pfam" id="PF14027">
    <property type="entry name" value="Questin_oxidase"/>
    <property type="match status" value="1"/>
</dbReference>
<protein>
    <recommendedName>
        <fullName evidence="5">Oxidoreductase AflY</fullName>
    </recommendedName>
</protein>
<evidence type="ECO:0000256" key="1">
    <source>
        <dbReference type="ARBA" id="ARBA00023002"/>
    </source>
</evidence>
<accession>A0A409WG15</accession>
<organism evidence="3 4">
    <name type="scientific">Psilocybe cyanescens</name>
    <dbReference type="NCBI Taxonomy" id="93625"/>
    <lineage>
        <taxon>Eukaryota</taxon>
        <taxon>Fungi</taxon>
        <taxon>Dikarya</taxon>
        <taxon>Basidiomycota</taxon>
        <taxon>Agaricomycotina</taxon>
        <taxon>Agaricomycetes</taxon>
        <taxon>Agaricomycetidae</taxon>
        <taxon>Agaricales</taxon>
        <taxon>Agaricineae</taxon>
        <taxon>Strophariaceae</taxon>
        <taxon>Psilocybe</taxon>
    </lineage>
</organism>
<dbReference type="InParanoid" id="A0A409WG15"/>
<evidence type="ECO:0000313" key="4">
    <source>
        <dbReference type="Proteomes" id="UP000283269"/>
    </source>
</evidence>
<reference evidence="3 4" key="1">
    <citation type="journal article" date="2018" name="Evol. Lett.">
        <title>Horizontal gene cluster transfer increased hallucinogenic mushroom diversity.</title>
        <authorList>
            <person name="Reynolds H.T."/>
            <person name="Vijayakumar V."/>
            <person name="Gluck-Thaler E."/>
            <person name="Korotkin H.B."/>
            <person name="Matheny P.B."/>
            <person name="Slot J.C."/>
        </authorList>
    </citation>
    <scope>NUCLEOTIDE SEQUENCE [LARGE SCALE GENOMIC DNA]</scope>
    <source>
        <strain evidence="3 4">2631</strain>
    </source>
</reference>
<dbReference type="GO" id="GO:0016491">
    <property type="term" value="F:oxidoreductase activity"/>
    <property type="evidence" value="ECO:0007669"/>
    <property type="project" value="UniProtKB-KW"/>
</dbReference>
<comment type="caution">
    <text evidence="3">The sequence shown here is derived from an EMBL/GenBank/DDBJ whole genome shotgun (WGS) entry which is preliminary data.</text>
</comment>
<dbReference type="AlphaFoldDB" id="A0A409WG15"/>
<dbReference type="PANTHER" id="PTHR35870:SF1">
    <property type="entry name" value="PROTEIN, PUTATIVE (AFU_ORTHOLOGUE AFUA_5G03330)-RELATED"/>
    <property type="match status" value="1"/>
</dbReference>
<dbReference type="STRING" id="93625.A0A409WG15"/>
<dbReference type="OrthoDB" id="10004862at2759"/>
<feature type="region of interest" description="Disordered" evidence="2">
    <location>
        <begin position="1"/>
        <end position="27"/>
    </location>
</feature>
<gene>
    <name evidence="3" type="ORF">CVT25_010972</name>
</gene>
<keyword evidence="4" id="KW-1185">Reference proteome</keyword>